<dbReference type="OrthoDB" id="414418at2759"/>
<evidence type="ECO:0008006" key="4">
    <source>
        <dbReference type="Google" id="ProtNLM"/>
    </source>
</evidence>
<feature type="compositionally biased region" description="Basic and acidic residues" evidence="1">
    <location>
        <begin position="9"/>
        <end position="20"/>
    </location>
</feature>
<dbReference type="CDD" id="cd07067">
    <property type="entry name" value="HP_PGM_like"/>
    <property type="match status" value="1"/>
</dbReference>
<dbReference type="Proteomes" id="UP000271974">
    <property type="component" value="Unassembled WGS sequence"/>
</dbReference>
<dbReference type="AlphaFoldDB" id="A0A3S1BES4"/>
<dbReference type="PANTHER" id="PTHR16469">
    <property type="entry name" value="UBIQUITIN-ASSOCIATED AND SH3 DOMAIN-CONTAINING BA-RELATED"/>
    <property type="match status" value="1"/>
</dbReference>
<evidence type="ECO:0000313" key="3">
    <source>
        <dbReference type="Proteomes" id="UP000271974"/>
    </source>
</evidence>
<dbReference type="PANTHER" id="PTHR16469:SF27">
    <property type="entry name" value="UBIQUITIN-ASSOCIATED AND SH3 DOMAIN-CONTAINING BA-RELATED"/>
    <property type="match status" value="1"/>
</dbReference>
<organism evidence="2 3">
    <name type="scientific">Elysia chlorotica</name>
    <name type="common">Eastern emerald elysia</name>
    <name type="synonym">Sea slug</name>
    <dbReference type="NCBI Taxonomy" id="188477"/>
    <lineage>
        <taxon>Eukaryota</taxon>
        <taxon>Metazoa</taxon>
        <taxon>Spiralia</taxon>
        <taxon>Lophotrochozoa</taxon>
        <taxon>Mollusca</taxon>
        <taxon>Gastropoda</taxon>
        <taxon>Heterobranchia</taxon>
        <taxon>Euthyneura</taxon>
        <taxon>Panpulmonata</taxon>
        <taxon>Sacoglossa</taxon>
        <taxon>Placobranchoidea</taxon>
        <taxon>Plakobranchidae</taxon>
        <taxon>Elysia</taxon>
    </lineage>
</organism>
<reference evidence="2 3" key="1">
    <citation type="submission" date="2019-01" db="EMBL/GenBank/DDBJ databases">
        <title>A draft genome assembly of the solar-powered sea slug Elysia chlorotica.</title>
        <authorList>
            <person name="Cai H."/>
            <person name="Li Q."/>
            <person name="Fang X."/>
            <person name="Li J."/>
            <person name="Curtis N.E."/>
            <person name="Altenburger A."/>
            <person name="Shibata T."/>
            <person name="Feng M."/>
            <person name="Maeda T."/>
            <person name="Schwartz J.A."/>
            <person name="Shigenobu S."/>
            <person name="Lundholm N."/>
            <person name="Nishiyama T."/>
            <person name="Yang H."/>
            <person name="Hasebe M."/>
            <person name="Li S."/>
            <person name="Pierce S.K."/>
            <person name="Wang J."/>
        </authorList>
    </citation>
    <scope>NUCLEOTIDE SEQUENCE [LARGE SCALE GENOMIC DNA]</scope>
    <source>
        <strain evidence="2">EC2010</strain>
        <tissue evidence="2">Whole organism of an adult</tissue>
    </source>
</reference>
<gene>
    <name evidence="2" type="ORF">EGW08_009826</name>
</gene>
<proteinExistence type="predicted"/>
<dbReference type="InterPro" id="IPR051710">
    <property type="entry name" value="Phosphatase_SH3-domain"/>
</dbReference>
<dbReference type="Gene3D" id="3.40.50.1240">
    <property type="entry name" value="Phosphoglycerate mutase-like"/>
    <property type="match status" value="1"/>
</dbReference>
<sequence length="155" mass="17440">MASKGRSTVSEKKTSAKENGHFPAGSPGSRRLFIMRHGERCDFAFGRAWVSKCFDDKGHYTQTDLNLPTTMIQRQNHMDYVKDSPLTELGRFQARATGDALGRERVNIQHVYCSPSLRCVQTAQNVVDGMGNDAKICIEPSAFEWYGWYKSAMPV</sequence>
<dbReference type="Pfam" id="PF00300">
    <property type="entry name" value="His_Phos_1"/>
    <property type="match status" value="1"/>
</dbReference>
<dbReference type="InterPro" id="IPR029033">
    <property type="entry name" value="His_PPase_superfam"/>
</dbReference>
<feature type="region of interest" description="Disordered" evidence="1">
    <location>
        <begin position="1"/>
        <end position="29"/>
    </location>
</feature>
<keyword evidence="3" id="KW-1185">Reference proteome</keyword>
<protein>
    <recommendedName>
        <fullName evidence="4">Phosphoglycerate mutase family protein</fullName>
    </recommendedName>
</protein>
<evidence type="ECO:0000313" key="2">
    <source>
        <dbReference type="EMBL" id="RUS82374.1"/>
    </source>
</evidence>
<accession>A0A3S1BES4</accession>
<evidence type="ECO:0000256" key="1">
    <source>
        <dbReference type="SAM" id="MobiDB-lite"/>
    </source>
</evidence>
<dbReference type="SUPFAM" id="SSF53254">
    <property type="entry name" value="Phosphoglycerate mutase-like"/>
    <property type="match status" value="1"/>
</dbReference>
<name>A0A3S1BES4_ELYCH</name>
<comment type="caution">
    <text evidence="2">The sequence shown here is derived from an EMBL/GenBank/DDBJ whole genome shotgun (WGS) entry which is preliminary data.</text>
</comment>
<dbReference type="InterPro" id="IPR013078">
    <property type="entry name" value="His_Pase_superF_clade-1"/>
</dbReference>
<dbReference type="EMBL" id="RQTK01000288">
    <property type="protein sequence ID" value="RUS82374.1"/>
    <property type="molecule type" value="Genomic_DNA"/>
</dbReference>
<dbReference type="STRING" id="188477.A0A3S1BES4"/>